<dbReference type="GO" id="GO:0030288">
    <property type="term" value="C:outer membrane-bounded periplasmic space"/>
    <property type="evidence" value="ECO:0007669"/>
    <property type="project" value="InterPro"/>
</dbReference>
<evidence type="ECO:0000259" key="9">
    <source>
        <dbReference type="Pfam" id="PF02753"/>
    </source>
</evidence>
<reference evidence="10 11" key="1">
    <citation type="submission" date="2018-09" db="EMBL/GenBank/DDBJ databases">
        <authorList>
            <person name="Zhu H."/>
        </authorList>
    </citation>
    <scope>NUCLEOTIDE SEQUENCE [LARGE SCALE GENOMIC DNA]</scope>
    <source>
        <strain evidence="10 11">K1S02-6</strain>
    </source>
</reference>
<organism evidence="10 11">
    <name type="scientific">Pseudomonas cavernicola</name>
    <dbReference type="NCBI Taxonomy" id="2320866"/>
    <lineage>
        <taxon>Bacteria</taxon>
        <taxon>Pseudomonadati</taxon>
        <taxon>Pseudomonadota</taxon>
        <taxon>Gammaproteobacteria</taxon>
        <taxon>Pseudomonadales</taxon>
        <taxon>Pseudomonadaceae</taxon>
        <taxon>Pseudomonas</taxon>
    </lineage>
</organism>
<sequence length="239" mass="26109">MCSLLCICGLLGGALAQAGVTAERTRVIFPGESHETSLLLANLNAYPVLVQTWIDDGALDSTPDTAVAPIMPLPPVFRMAPGERRSLRLLFTGGNLPADRESLFWLNLYEIPPSESVRNLTPEQARLVVTMRTQMKVFYRPKDLPSSPEAAARKLAFSVRQEAGRAVLRVENGSPYHVTLANLDLRGSGQGQVLRGDMVGPFAHLDLPIEPQAVTGKNQVVFTWLDDDGNTREDNAPLH</sequence>
<dbReference type="InterPro" id="IPR036316">
    <property type="entry name" value="Pili_assmbl_chap_C_dom_sf"/>
</dbReference>
<evidence type="ECO:0000256" key="4">
    <source>
        <dbReference type="ARBA" id="ARBA00022764"/>
    </source>
</evidence>
<feature type="domain" description="Pili assembly chaperone N-terminal" evidence="8">
    <location>
        <begin position="19"/>
        <end position="144"/>
    </location>
</feature>
<dbReference type="InterPro" id="IPR050643">
    <property type="entry name" value="Periplasmic_pilus_chap"/>
</dbReference>
<keyword evidence="11" id="KW-1185">Reference proteome</keyword>
<evidence type="ECO:0000313" key="11">
    <source>
        <dbReference type="Proteomes" id="UP000284021"/>
    </source>
</evidence>
<dbReference type="SUPFAM" id="SSF49354">
    <property type="entry name" value="PapD-like"/>
    <property type="match status" value="1"/>
</dbReference>
<evidence type="ECO:0000256" key="3">
    <source>
        <dbReference type="ARBA" id="ARBA00022729"/>
    </source>
</evidence>
<name>A0A418XPE8_9PSED</name>
<evidence type="ECO:0000256" key="1">
    <source>
        <dbReference type="ARBA" id="ARBA00004418"/>
    </source>
</evidence>
<keyword evidence="3 7" id="KW-0732">Signal</keyword>
<dbReference type="InterPro" id="IPR001829">
    <property type="entry name" value="Pili_assmbl_chaperone_bac"/>
</dbReference>
<evidence type="ECO:0000259" key="8">
    <source>
        <dbReference type="Pfam" id="PF00345"/>
    </source>
</evidence>
<keyword evidence="5 6" id="KW-0143">Chaperone</keyword>
<accession>A0A418XPE8</accession>
<protein>
    <submittedName>
        <fullName evidence="10">Molecular chaperone</fullName>
    </submittedName>
</protein>
<dbReference type="AlphaFoldDB" id="A0A418XPE8"/>
<dbReference type="InterPro" id="IPR016148">
    <property type="entry name" value="Pili_assmbl_chaperone_C"/>
</dbReference>
<comment type="caution">
    <text evidence="10">The sequence shown here is derived from an EMBL/GenBank/DDBJ whole genome shotgun (WGS) entry which is preliminary data.</text>
</comment>
<gene>
    <name evidence="10" type="ORF">D3879_05820</name>
</gene>
<dbReference type="InterPro" id="IPR013783">
    <property type="entry name" value="Ig-like_fold"/>
</dbReference>
<dbReference type="PROSITE" id="PS00635">
    <property type="entry name" value="PILI_CHAPERONE"/>
    <property type="match status" value="1"/>
</dbReference>
<dbReference type="InterPro" id="IPR008962">
    <property type="entry name" value="PapD-like_sf"/>
</dbReference>
<dbReference type="Proteomes" id="UP000284021">
    <property type="component" value="Unassembled WGS sequence"/>
</dbReference>
<proteinExistence type="inferred from homology"/>
<evidence type="ECO:0000256" key="7">
    <source>
        <dbReference type="SAM" id="SignalP"/>
    </source>
</evidence>
<dbReference type="EMBL" id="QYUR01000002">
    <property type="protein sequence ID" value="RJG14349.1"/>
    <property type="molecule type" value="Genomic_DNA"/>
</dbReference>
<dbReference type="PRINTS" id="PR00969">
    <property type="entry name" value="CHAPERONPILI"/>
</dbReference>
<dbReference type="OrthoDB" id="9131059at2"/>
<dbReference type="GO" id="GO:0071555">
    <property type="term" value="P:cell wall organization"/>
    <property type="evidence" value="ECO:0007669"/>
    <property type="project" value="InterPro"/>
</dbReference>
<dbReference type="PANTHER" id="PTHR30251:SF7">
    <property type="entry name" value="FIMBRIAE CHAPARONE"/>
    <property type="match status" value="1"/>
</dbReference>
<dbReference type="PANTHER" id="PTHR30251">
    <property type="entry name" value="PILUS ASSEMBLY CHAPERONE"/>
    <property type="match status" value="1"/>
</dbReference>
<dbReference type="Pfam" id="PF02753">
    <property type="entry name" value="PapD_C"/>
    <property type="match status" value="1"/>
</dbReference>
<evidence type="ECO:0000256" key="2">
    <source>
        <dbReference type="ARBA" id="ARBA00007399"/>
    </source>
</evidence>
<dbReference type="SUPFAM" id="SSF49584">
    <property type="entry name" value="Periplasmic chaperone C-domain"/>
    <property type="match status" value="1"/>
</dbReference>
<dbReference type="InterPro" id="IPR018046">
    <property type="entry name" value="Pili_assmbl_chaperone_CS"/>
</dbReference>
<comment type="similarity">
    <text evidence="2 6">Belongs to the periplasmic pilus chaperone family.</text>
</comment>
<dbReference type="Pfam" id="PF00345">
    <property type="entry name" value="PapD_N"/>
    <property type="match status" value="1"/>
</dbReference>
<feature type="chain" id="PRO_5019371113" evidence="7">
    <location>
        <begin position="19"/>
        <end position="239"/>
    </location>
</feature>
<evidence type="ECO:0000313" key="10">
    <source>
        <dbReference type="EMBL" id="RJG14349.1"/>
    </source>
</evidence>
<dbReference type="InterPro" id="IPR016147">
    <property type="entry name" value="Pili_assmbl_chaperone_N"/>
</dbReference>
<evidence type="ECO:0000256" key="6">
    <source>
        <dbReference type="RuleBase" id="RU003918"/>
    </source>
</evidence>
<dbReference type="Gene3D" id="2.60.40.10">
    <property type="entry name" value="Immunoglobulins"/>
    <property type="match status" value="2"/>
</dbReference>
<keyword evidence="4" id="KW-0574">Periplasm</keyword>
<comment type="subcellular location">
    <subcellularLocation>
        <location evidence="1 6">Periplasm</location>
    </subcellularLocation>
</comment>
<feature type="domain" description="Pili assembly chaperone C-terminal" evidence="9">
    <location>
        <begin position="170"/>
        <end position="232"/>
    </location>
</feature>
<feature type="signal peptide" evidence="7">
    <location>
        <begin position="1"/>
        <end position="18"/>
    </location>
</feature>
<evidence type="ECO:0000256" key="5">
    <source>
        <dbReference type="ARBA" id="ARBA00023186"/>
    </source>
</evidence>